<dbReference type="Gene3D" id="1.25.40.10">
    <property type="entry name" value="Tetratricopeptide repeat domain"/>
    <property type="match status" value="1"/>
</dbReference>
<dbReference type="SMART" id="SM00028">
    <property type="entry name" value="TPR"/>
    <property type="match status" value="5"/>
</dbReference>
<name>A0A3B1B3Y9_9ZZZZ</name>
<accession>A0A3B1B3Y9</accession>
<dbReference type="EMBL" id="UOFW01000118">
    <property type="protein sequence ID" value="VAX05010.1"/>
    <property type="molecule type" value="Genomic_DNA"/>
</dbReference>
<dbReference type="InterPro" id="IPR019734">
    <property type="entry name" value="TPR_rpt"/>
</dbReference>
<dbReference type="Pfam" id="PF14559">
    <property type="entry name" value="TPR_19"/>
    <property type="match status" value="1"/>
</dbReference>
<dbReference type="PROSITE" id="PS50005">
    <property type="entry name" value="TPR"/>
    <property type="match status" value="2"/>
</dbReference>
<sequence>MANNIKEIRSPKTLKQYEKLIKAGKNHYEKSNFAEALRYFSKALDFKGYHPNTLILMARCLFGLGMKNKAINLLEHALEQSAENPAICESLGSACLSMEFTELAVKFFTLYCQLAPSEPIGYNNLATALRENGQIDESIQLLQEVLPIYSENAYLWNSLGAAVSFRDGYPAALPFYEEAFRLDPKIALFASNLCLVYANLGQLEKAWEFAKETVKLAPNAAYSHRALAHSSYTIGKFDDGFDALAWHNHPSDPGAVFMPYQIDKWQGQDLKDKTILIGAEQGIGDEILMSSLYPALIREAGHVIIGCDKRLVPLFQNSFKGATVLPYITGQHDAGYNVRLYDGIEPEKIDYMCLYTELMRYKWRSLDDIPDMTGGFLIPPKDKTAYWKEKLSSLPHKINIGICWRSGLQQAKRNMFYADLIEWLPILKTKDVNFINVQYGESADEIKHLSDTHGITLHNFEELDLKDDFEGTAALMKNLDLVMGPGSSPVIQAAATGTEAWWVLYNTTGWWNFGIKNGNPIFPTYNMTIKPATLKWTEFMPLFVKEKFSPWVLKKLDELQKK</sequence>
<dbReference type="Pfam" id="PF13374">
    <property type="entry name" value="TPR_10"/>
    <property type="match status" value="1"/>
</dbReference>
<proteinExistence type="predicted"/>
<dbReference type="InterPro" id="IPR011990">
    <property type="entry name" value="TPR-like_helical_dom_sf"/>
</dbReference>
<gene>
    <name evidence="1" type="ORF">MNBD_ALPHA03-1904</name>
</gene>
<dbReference type="PANTHER" id="PTHR12558">
    <property type="entry name" value="CELL DIVISION CYCLE 16,23,27"/>
    <property type="match status" value="1"/>
</dbReference>
<dbReference type="SUPFAM" id="SSF48452">
    <property type="entry name" value="TPR-like"/>
    <property type="match status" value="1"/>
</dbReference>
<dbReference type="SUPFAM" id="SSF53756">
    <property type="entry name" value="UDP-Glycosyltransferase/glycogen phosphorylase"/>
    <property type="match status" value="1"/>
</dbReference>
<evidence type="ECO:0000313" key="1">
    <source>
        <dbReference type="EMBL" id="VAX05010.1"/>
    </source>
</evidence>
<organism evidence="1">
    <name type="scientific">hydrothermal vent metagenome</name>
    <dbReference type="NCBI Taxonomy" id="652676"/>
    <lineage>
        <taxon>unclassified sequences</taxon>
        <taxon>metagenomes</taxon>
        <taxon>ecological metagenomes</taxon>
    </lineage>
</organism>
<dbReference type="AlphaFoldDB" id="A0A3B1B3Y9"/>
<dbReference type="PANTHER" id="PTHR12558:SF13">
    <property type="entry name" value="CELL DIVISION CYCLE PROTEIN 27 HOMOLOG"/>
    <property type="match status" value="1"/>
</dbReference>
<protein>
    <submittedName>
        <fullName evidence="1">Uncharacterized protein</fullName>
    </submittedName>
</protein>
<reference evidence="1" key="1">
    <citation type="submission" date="2018-06" db="EMBL/GenBank/DDBJ databases">
        <authorList>
            <person name="Zhirakovskaya E."/>
        </authorList>
    </citation>
    <scope>NUCLEOTIDE SEQUENCE</scope>
</reference>